<dbReference type="EMBL" id="NJHN03000012">
    <property type="protein sequence ID" value="KAH9426156.1"/>
    <property type="molecule type" value="Genomic_DNA"/>
</dbReference>
<accession>A0ABQ8JU55</accession>
<evidence type="ECO:0000313" key="3">
    <source>
        <dbReference type="Proteomes" id="UP000887458"/>
    </source>
</evidence>
<gene>
    <name evidence="2" type="primary">GTF3C1</name>
    <name evidence="2" type="ORF">DERP_007096</name>
</gene>
<reference evidence="2 3" key="2">
    <citation type="journal article" date="2022" name="Mol. Biol. Evol.">
        <title>Comparative Genomics Reveals Insights into the Divergent Evolution of Astigmatic Mites and Household Pest Adaptations.</title>
        <authorList>
            <person name="Xiong Q."/>
            <person name="Wan A.T."/>
            <person name="Liu X."/>
            <person name="Fung C.S."/>
            <person name="Xiao X."/>
            <person name="Malainual N."/>
            <person name="Hou J."/>
            <person name="Wang L."/>
            <person name="Wang M."/>
            <person name="Yang K.Y."/>
            <person name="Cui Y."/>
            <person name="Leung E.L."/>
            <person name="Nong W."/>
            <person name="Shin S.K."/>
            <person name="Au S.W."/>
            <person name="Jeong K.Y."/>
            <person name="Chew F.T."/>
            <person name="Hui J.H."/>
            <person name="Leung T.F."/>
            <person name="Tungtrongchitr A."/>
            <person name="Zhong N."/>
            <person name="Liu Z."/>
            <person name="Tsui S.K."/>
        </authorList>
    </citation>
    <scope>NUCLEOTIDE SEQUENCE [LARGE SCALE GENOMIC DNA]</scope>
    <source>
        <strain evidence="2">Derp</strain>
    </source>
</reference>
<comment type="caution">
    <text evidence="2">The sequence shown here is derived from an EMBL/GenBank/DDBJ whole genome shotgun (WGS) entry which is preliminary data.</text>
</comment>
<dbReference type="PANTHER" id="PTHR15180">
    <property type="entry name" value="GENERAL TRANSCRIPTION FACTOR 3C POLYPEPTIDE 1"/>
    <property type="match status" value="1"/>
</dbReference>
<feature type="region of interest" description="Disordered" evidence="1">
    <location>
        <begin position="384"/>
        <end position="417"/>
    </location>
</feature>
<feature type="compositionally biased region" description="Acidic residues" evidence="1">
    <location>
        <begin position="392"/>
        <end position="411"/>
    </location>
</feature>
<keyword evidence="3" id="KW-1185">Reference proteome</keyword>
<dbReference type="PANTHER" id="PTHR15180:SF1">
    <property type="entry name" value="GENERAL TRANSCRIPTION FACTOR 3C POLYPEPTIDE 1"/>
    <property type="match status" value="1"/>
</dbReference>
<evidence type="ECO:0000256" key="1">
    <source>
        <dbReference type="SAM" id="MobiDB-lite"/>
    </source>
</evidence>
<name>A0ABQ8JU55_DERPT</name>
<dbReference type="InterPro" id="IPR036390">
    <property type="entry name" value="WH_DNA-bd_sf"/>
</dbReference>
<reference evidence="2 3" key="1">
    <citation type="journal article" date="2018" name="J. Allergy Clin. Immunol.">
        <title>High-quality assembly of Dermatophagoides pteronyssinus genome and transcriptome reveals a wide range of novel allergens.</title>
        <authorList>
            <person name="Liu X.Y."/>
            <person name="Yang K.Y."/>
            <person name="Wang M.Q."/>
            <person name="Kwok J.S."/>
            <person name="Zeng X."/>
            <person name="Yang Z."/>
            <person name="Xiao X.J."/>
            <person name="Lau C.P."/>
            <person name="Li Y."/>
            <person name="Huang Z.M."/>
            <person name="Ba J.G."/>
            <person name="Yim A.K."/>
            <person name="Ouyang C.Y."/>
            <person name="Ngai S.M."/>
            <person name="Chan T.F."/>
            <person name="Leung E.L."/>
            <person name="Liu L."/>
            <person name="Liu Z.G."/>
            <person name="Tsui S.K."/>
        </authorList>
    </citation>
    <scope>NUCLEOTIDE SEQUENCE [LARGE SCALE GENOMIC DNA]</scope>
    <source>
        <strain evidence="2">Derp</strain>
    </source>
</reference>
<proteinExistence type="predicted"/>
<protein>
    <submittedName>
        <fullName evidence="2">General transcription factor 3C polypeptide 1</fullName>
    </submittedName>
</protein>
<evidence type="ECO:0000313" key="2">
    <source>
        <dbReference type="EMBL" id="KAH9426156.1"/>
    </source>
</evidence>
<sequence>MDSSKPPSSYLTLLDEISLEGLRGLTFPSLWIRLNDRDRYLASLNKPTVFGFDNSNELSKLKDFVLNVCLKESEKGNIQFYKTKNAQPTVQIYDRNQFVGQQTGTLLIDDSQVPDDLYPPVVGVKPTSDGSNSDLDTILGSCEDYHSRINITDEILNNRPENFHQFETKYEDQITQIVLVASQKLRAIALFGADRWSEYDRLKPECYLILESIGLKRWYGEINFGKETPQYLDSKIRTSFYYFRKILTEERLILTTTSALFKAKRQQITQAIVAYLPRFRPIMSNPNDSKMIALSHLFIQTGRSRLPLKNDVVREFFTQHFQMKNCAPLKLLRRIMERYSAFFRIYEDDQDDGIGIEYLRLLDKHPLHYDDFFRMVSSTIVQNDQDRNLDNGDGDGDDDIDDDNDNEDDDGLNVNMHDGDVLIDMEDDEFDDNDEDSEVFEQSQTKLLQQSCLDKLFDDYGIDIANAEDDSFVAVKLDTNFDYNAFFNRRKFEPFKALTEYPDSKASDSIVSIFDDADQNLIHVPTIQEITQNYSKPLAMHIHDRLIQRNFLTSNHPYHSVTSCHSGEKLNLSLARLQQLPRYLDDRIQNLLAICGPCSKKKLANIFDLPISTIRLMLKGLKESGDITFTVKRIGRQFLHMFQSNISTIVQNPQSTIVDVAYQKRMTLVLEYIKRLGICDSFMWIRRYIVNCENPGQQQRLFSAQCDVKSIIRILNHLVDIGRVHLFHYELDYKQNYRNSYYVIYTADGQNHHLDRELEQHLILRSRFTWFARYPINLNTDVKCVDLIGSDKSGKIDFQTAVSRFFSTSQRFVDKKEEQKQIENNDSIDDLIPNTRLAYCPASSAYLYGCRHSKLDKMFDLYRFLFHVLIDQSSVDSCQVQNENEHDNDLDWQKRVPKLTFLQASFSPLDILPYIPLSVYRNLVTIRFEIPELDSYLNDPSKRHLMLQEIPPVMRSHLLHNRRSPLDIQESLQSLHQMGLINLLLSDDKAQQFDKKFIHRFRYRLNRFILVRKYQFLEQDIDTMADEEPTMVEYYFNKIADFDRFVDVVYDHLCQQPLKPCNKCLFDDGRIDIHALYNPQSSKHHRLALERQNIREQQSHKRKRKQDLRPLKNKRIKVQVMIDGKPVERIRKKVIDTVDEQQMEVADSLRIQWSREEDRFILRCRLLSELLDVPYTRRFIIHSQKISDLMLQYCGPQSKDKTAGACIRRIVRLISQPHIKRLLSICKMELVSNLTCLHSDSDENQQKSCEKDRFIRFLPEIMSYKFRNTEYFMTKDDIRSQSQTQFDIHFDEQITIEELLSRYDIIDPESDESKDYYLDPKNYYDIHGYVITNVLISSLFSFHIHHHREPLRNKDEQLFFQRLQPKSKYLRRFYLRTIFRAALRRYPETLMKLILKRLVRYRLLSNNKKLKGNDRRLFPCGYKLAQQFYRPLLVNHRNYQLKVEFQQHPTTNITIVEDNNTFVGSMQFAENLCINTLSLNDPQTVSSSSSSSSSIQLTKDINQWQLGDLLPPRLLETIDFHIEIPDNFIAFTRGSIDQSRLPAKTNARGMLMMNRSSNQSMQSTTENKETVSSSSSSLIDEMSVIHCRVKIEQKSANPPVNRIILFEKFLYRFTIQSQIFDEQDIPLRSMMKPDESIPLNLIKRYEENVCTILNMNEHHSNLKDLLQFIRSKKELGANFVQINNFLSITDDGLEKEILIDFLYECQKHKLLFAVGVRTLTWVHCDHIRFWLVRSFRNLDFNVDRLIALDRCQLKHLKKCYFLPRMWKYPDGHVDVRTLFVFLSAIIDYLATDSNASIGANVSQLENHFQRHLPPVQLQELLDALVFIDCIRKSSPLSSTMTTTNQPKINSINTLDDFFRPNRSPSSSLLITNNIKNDIMYEANIDAYSRLTSLYQIMIRLYPPFPQDDF</sequence>
<dbReference type="InterPro" id="IPR044210">
    <property type="entry name" value="Tfc3-like"/>
</dbReference>
<organism evidence="2 3">
    <name type="scientific">Dermatophagoides pteronyssinus</name>
    <name type="common">European house dust mite</name>
    <dbReference type="NCBI Taxonomy" id="6956"/>
    <lineage>
        <taxon>Eukaryota</taxon>
        <taxon>Metazoa</taxon>
        <taxon>Ecdysozoa</taxon>
        <taxon>Arthropoda</taxon>
        <taxon>Chelicerata</taxon>
        <taxon>Arachnida</taxon>
        <taxon>Acari</taxon>
        <taxon>Acariformes</taxon>
        <taxon>Sarcoptiformes</taxon>
        <taxon>Astigmata</taxon>
        <taxon>Psoroptidia</taxon>
        <taxon>Analgoidea</taxon>
        <taxon>Pyroglyphidae</taxon>
        <taxon>Dermatophagoidinae</taxon>
        <taxon>Dermatophagoides</taxon>
    </lineage>
</organism>
<dbReference type="Proteomes" id="UP000887458">
    <property type="component" value="Unassembled WGS sequence"/>
</dbReference>
<dbReference type="SUPFAM" id="SSF46785">
    <property type="entry name" value="Winged helix' DNA-binding domain"/>
    <property type="match status" value="1"/>
</dbReference>